<feature type="binding site" evidence="8">
    <location>
        <position position="268"/>
    </location>
    <ligand>
        <name>Zn(2+)</name>
        <dbReference type="ChEBI" id="CHEBI:29105"/>
        <label>2</label>
        <note>catalytic</note>
    </ligand>
</feature>
<gene>
    <name evidence="8 10" type="primary">rnz</name>
    <name evidence="10" type="ORF">B9J77_04615</name>
</gene>
<feature type="binding site" evidence="8">
    <location>
        <position position="64"/>
    </location>
    <ligand>
        <name>Zn(2+)</name>
        <dbReference type="ChEBI" id="CHEBI:29105"/>
        <label>1</label>
        <note>catalytic</note>
    </ligand>
</feature>
<dbReference type="HAMAP" id="MF_01818">
    <property type="entry name" value="RNase_Z_BN"/>
    <property type="match status" value="1"/>
</dbReference>
<keyword evidence="2 8" id="KW-0819">tRNA processing</keyword>
<dbReference type="GO" id="GO:0042781">
    <property type="term" value="F:3'-tRNA processing endoribonuclease activity"/>
    <property type="evidence" value="ECO:0007669"/>
    <property type="project" value="UniProtKB-UniRule"/>
</dbReference>
<accession>A0A399FX49</accession>
<name>A0A399FX49_UNCN2</name>
<keyword evidence="4 8" id="KW-0479">Metal-binding</keyword>
<evidence type="ECO:0000256" key="4">
    <source>
        <dbReference type="ARBA" id="ARBA00022723"/>
    </source>
</evidence>
<dbReference type="InterPro" id="IPR036866">
    <property type="entry name" value="RibonucZ/Hydroxyglut_hydro"/>
</dbReference>
<feature type="domain" description="Metallo-beta-lactamase" evidence="9">
    <location>
        <begin position="33"/>
        <end position="148"/>
    </location>
</feature>
<evidence type="ECO:0000256" key="1">
    <source>
        <dbReference type="ARBA" id="ARBA00011738"/>
    </source>
</evidence>
<evidence type="ECO:0000313" key="11">
    <source>
        <dbReference type="Proteomes" id="UP000266287"/>
    </source>
</evidence>
<dbReference type="EC" id="3.1.26.11" evidence="8"/>
<evidence type="ECO:0000259" key="9">
    <source>
        <dbReference type="Pfam" id="PF12706"/>
    </source>
</evidence>
<protein>
    <recommendedName>
        <fullName evidence="8">Ribonuclease Z</fullName>
        <shortName evidence="8">RNase Z</shortName>
        <ecNumber evidence="8">3.1.26.11</ecNumber>
    </recommendedName>
    <alternativeName>
        <fullName evidence="8">tRNA 3 endonuclease</fullName>
    </alternativeName>
    <alternativeName>
        <fullName evidence="8">tRNase Z</fullName>
    </alternativeName>
</protein>
<dbReference type="CDD" id="cd07717">
    <property type="entry name" value="RNaseZ_ZiPD-like_MBL-fold"/>
    <property type="match status" value="1"/>
</dbReference>
<proteinExistence type="inferred from homology"/>
<feature type="binding site" evidence="8">
    <location>
        <position position="210"/>
    </location>
    <ligand>
        <name>Zn(2+)</name>
        <dbReference type="ChEBI" id="CHEBI:29105"/>
        <label>1</label>
        <note>catalytic</note>
    </ligand>
</feature>
<organism evidence="10 11">
    <name type="scientific">candidate division NPL-UPA2 bacterium Unc8</name>
    <dbReference type="NCBI Taxonomy" id="1980939"/>
    <lineage>
        <taxon>Bacteria</taxon>
    </lineage>
</organism>
<dbReference type="AlphaFoldDB" id="A0A399FX49"/>
<keyword evidence="6 8" id="KW-0378">Hydrolase</keyword>
<comment type="similarity">
    <text evidence="8">Belongs to the RNase Z family.</text>
</comment>
<evidence type="ECO:0000256" key="7">
    <source>
        <dbReference type="ARBA" id="ARBA00022833"/>
    </source>
</evidence>
<feature type="active site" description="Proton acceptor" evidence="8">
    <location>
        <position position="66"/>
    </location>
</feature>
<comment type="subunit">
    <text evidence="1 8">Homodimer.</text>
</comment>
<evidence type="ECO:0000256" key="6">
    <source>
        <dbReference type="ARBA" id="ARBA00022801"/>
    </source>
</evidence>
<dbReference type="InterPro" id="IPR001279">
    <property type="entry name" value="Metallo-B-lactamas"/>
</dbReference>
<evidence type="ECO:0000313" key="10">
    <source>
        <dbReference type="EMBL" id="RIH99791.1"/>
    </source>
</evidence>
<reference evidence="10 11" key="1">
    <citation type="submission" date="2018-08" db="EMBL/GenBank/DDBJ databases">
        <title>Draft genome of candidate division NPL-UPA2 bacterium Unc8 that adapted to ultra-basic serpentinizing groundwater.</title>
        <authorList>
            <person name="Ishii S."/>
            <person name="Suzuki S."/>
            <person name="Nealson K.H."/>
        </authorList>
    </citation>
    <scope>NUCLEOTIDE SEQUENCE [LARGE SCALE GENOMIC DNA]</scope>
    <source>
        <strain evidence="10">Unc8</strain>
    </source>
</reference>
<dbReference type="EMBL" id="NDHY01000012">
    <property type="protein sequence ID" value="RIH99791.1"/>
    <property type="molecule type" value="Genomic_DNA"/>
</dbReference>
<comment type="caution">
    <text evidence="10">The sequence shown here is derived from an EMBL/GenBank/DDBJ whole genome shotgun (WGS) entry which is preliminary data.</text>
</comment>
<feature type="binding site" evidence="8">
    <location>
        <position position="62"/>
    </location>
    <ligand>
        <name>Zn(2+)</name>
        <dbReference type="ChEBI" id="CHEBI:29105"/>
        <label>1</label>
        <note>catalytic</note>
    </ligand>
</feature>
<evidence type="ECO:0000256" key="8">
    <source>
        <dbReference type="HAMAP-Rule" id="MF_01818"/>
    </source>
</evidence>
<feature type="domain" description="Metallo-beta-lactamase" evidence="9">
    <location>
        <begin position="201"/>
        <end position="269"/>
    </location>
</feature>
<comment type="catalytic activity">
    <reaction evidence="8">
        <text>Endonucleolytic cleavage of RNA, removing extra 3' nucleotides from tRNA precursor, generating 3' termini of tRNAs. A 3'-hydroxy group is left at the tRNA terminus and a 5'-phosphoryl group is left at the trailer molecule.</text>
        <dbReference type="EC" id="3.1.26.11"/>
    </reaction>
</comment>
<dbReference type="GO" id="GO:0008270">
    <property type="term" value="F:zinc ion binding"/>
    <property type="evidence" value="ECO:0007669"/>
    <property type="project" value="UniProtKB-UniRule"/>
</dbReference>
<dbReference type="PANTHER" id="PTHR46018:SF2">
    <property type="entry name" value="ZINC PHOSPHODIESTERASE ELAC PROTEIN 1"/>
    <property type="match status" value="1"/>
</dbReference>
<dbReference type="NCBIfam" id="NF000801">
    <property type="entry name" value="PRK00055.1-3"/>
    <property type="match status" value="1"/>
</dbReference>
<evidence type="ECO:0000256" key="3">
    <source>
        <dbReference type="ARBA" id="ARBA00022722"/>
    </source>
</evidence>
<dbReference type="InterPro" id="IPR013471">
    <property type="entry name" value="RNase_Z/BN"/>
</dbReference>
<dbReference type="Pfam" id="PF12706">
    <property type="entry name" value="Lactamase_B_2"/>
    <property type="match status" value="2"/>
</dbReference>
<sequence>MSMKVVTLGTSGSVPTLYRNLPATALIREGCIFLFDCGEGTQTQMMRAGLSMTRIKHIFISHLHGDHLTGIPGLLMSLGQASHQNPLCIYGPKGIEDYLLSVKRYLRFRSEYELKVKEVKEGKTLEVDKYQVECTALDHGIPTLGYAFIEKERPGRFFVEKADSLGVPEGPLYSRLQKGDDIKLDDGKVVRSRDVLGPPRKGRKFVYATDTIPCEQAIRISREADVLVHDGMFEHEKEAEANQKGHSTAFQAAWVAKEAHVKKLILTHISSQYKNDRVLLKEAQEVFPNTVVARDRMEFEILLDN</sequence>
<feature type="binding site" evidence="8">
    <location>
        <position position="67"/>
    </location>
    <ligand>
        <name>Zn(2+)</name>
        <dbReference type="ChEBI" id="CHEBI:29105"/>
        <label>2</label>
        <note>catalytic</note>
    </ligand>
</feature>
<keyword evidence="5 8" id="KW-0255">Endonuclease</keyword>
<evidence type="ECO:0000256" key="2">
    <source>
        <dbReference type="ARBA" id="ARBA00022694"/>
    </source>
</evidence>
<keyword evidence="3 8" id="KW-0540">Nuclease</keyword>
<dbReference type="GO" id="GO:0042802">
    <property type="term" value="F:identical protein binding"/>
    <property type="evidence" value="ECO:0007669"/>
    <property type="project" value="UniProtKB-ARBA"/>
</dbReference>
<dbReference type="PANTHER" id="PTHR46018">
    <property type="entry name" value="ZINC PHOSPHODIESTERASE ELAC PROTEIN 1"/>
    <property type="match status" value="1"/>
</dbReference>
<keyword evidence="7 8" id="KW-0862">Zinc</keyword>
<dbReference type="FunFam" id="3.60.15.10:FF:000002">
    <property type="entry name" value="Ribonuclease Z"/>
    <property type="match status" value="1"/>
</dbReference>
<feature type="binding site" evidence="8">
    <location>
        <position position="210"/>
    </location>
    <ligand>
        <name>Zn(2+)</name>
        <dbReference type="ChEBI" id="CHEBI:29105"/>
        <label>2</label>
        <note>catalytic</note>
    </ligand>
</feature>
<feature type="binding site" evidence="8">
    <location>
        <position position="66"/>
    </location>
    <ligand>
        <name>Zn(2+)</name>
        <dbReference type="ChEBI" id="CHEBI:29105"/>
        <label>2</label>
        <note>catalytic</note>
    </ligand>
</feature>
<dbReference type="NCBIfam" id="TIGR02651">
    <property type="entry name" value="RNase_Z"/>
    <property type="match status" value="1"/>
</dbReference>
<comment type="cofactor">
    <cofactor evidence="8">
        <name>Zn(2+)</name>
        <dbReference type="ChEBI" id="CHEBI:29105"/>
    </cofactor>
    <text evidence="8">Binds 2 Zn(2+) ions.</text>
</comment>
<comment type="function">
    <text evidence="8">Zinc phosphodiesterase, which displays some tRNA 3'-processing endonuclease activity. Probably involved in tRNA maturation, by removing a 3'-trailer from precursor tRNA.</text>
</comment>
<feature type="binding site" evidence="8">
    <location>
        <position position="139"/>
    </location>
    <ligand>
        <name>Zn(2+)</name>
        <dbReference type="ChEBI" id="CHEBI:29105"/>
        <label>1</label>
        <note>catalytic</note>
    </ligand>
</feature>
<dbReference type="Proteomes" id="UP000266287">
    <property type="component" value="Unassembled WGS sequence"/>
</dbReference>
<evidence type="ECO:0000256" key="5">
    <source>
        <dbReference type="ARBA" id="ARBA00022759"/>
    </source>
</evidence>
<dbReference type="Gene3D" id="3.60.15.10">
    <property type="entry name" value="Ribonuclease Z/Hydroxyacylglutathione hydrolase-like"/>
    <property type="match status" value="1"/>
</dbReference>
<dbReference type="SUPFAM" id="SSF56281">
    <property type="entry name" value="Metallo-hydrolase/oxidoreductase"/>
    <property type="match status" value="1"/>
</dbReference>